<evidence type="ECO:0000313" key="1">
    <source>
        <dbReference type="EMBL" id="RDK41555.1"/>
    </source>
</evidence>
<protein>
    <submittedName>
        <fullName evidence="1">Uncharacterized protein</fullName>
    </submittedName>
</protein>
<evidence type="ECO:0000313" key="2">
    <source>
        <dbReference type="Proteomes" id="UP000254937"/>
    </source>
</evidence>
<dbReference type="AlphaFoldDB" id="A0A370PH92"/>
<reference evidence="1 2" key="1">
    <citation type="submission" date="2018-07" db="EMBL/GenBank/DDBJ databases">
        <title>Section-level genome sequencing of Aspergillus section Nigri to investigate inter- and intra-species variation.</title>
        <authorList>
            <consortium name="DOE Joint Genome Institute"/>
            <person name="Vesth T.C."/>
            <person name="Nybo J.L."/>
            <person name="Theobald S."/>
            <person name="Frisvad J.C."/>
            <person name="Larsen T.O."/>
            <person name="Nielsen K.F."/>
            <person name="Hoof J.B."/>
            <person name="Brandl J."/>
            <person name="Salamov A."/>
            <person name="Riley R."/>
            <person name="Gladden J.M."/>
            <person name="Phatale P."/>
            <person name="Nielsen M.T."/>
            <person name="Lyhne E.K."/>
            <person name="Kogle M.E."/>
            <person name="Strasser K."/>
            <person name="McDonnell E."/>
            <person name="Barry K."/>
            <person name="Clum A."/>
            <person name="Chen C."/>
            <person name="Nolan M."/>
            <person name="Sandor L."/>
            <person name="Kuo A."/>
            <person name="Lipzen A."/>
            <person name="Hainaut M."/>
            <person name="Drula E."/>
            <person name="Tsang A."/>
            <person name="Magnuson J.K."/>
            <person name="Henrissat B."/>
            <person name="Wiebenga A."/>
            <person name="Simmons B.A."/>
            <person name="Makela M.R."/>
            <person name="De vries R.P."/>
            <person name="Grigoriev I.V."/>
            <person name="Mortensen U.H."/>
            <person name="Baker S.E."/>
            <person name="Andersen M.R."/>
        </authorList>
    </citation>
    <scope>NUCLEOTIDE SEQUENCE [LARGE SCALE GENOMIC DNA]</scope>
    <source>
        <strain evidence="1 2">ATCC 13157</strain>
    </source>
</reference>
<keyword evidence="2" id="KW-1185">Reference proteome</keyword>
<sequence>MPKHQEHSSAQPLGPHSTRTILMILCCGPLSMLRRSVLIRWDEFSQLSAIRAPQAQLSSAKRCLLTRLRGALKARKRLHNMRPSIMLKQLSGHADQTASSYTFRIATYIKSSPTFVEE</sequence>
<dbReference type="EMBL" id="KZ851855">
    <property type="protein sequence ID" value="RDK41555.1"/>
    <property type="molecule type" value="Genomic_DNA"/>
</dbReference>
<dbReference type="Proteomes" id="UP000254937">
    <property type="component" value="Unassembled WGS sequence"/>
</dbReference>
<accession>A0A370PH92</accession>
<name>A0A370PH92_ASPPH</name>
<organism evidence="1 2">
    <name type="scientific">Aspergillus phoenicis ATCC 13157</name>
    <dbReference type="NCBI Taxonomy" id="1353007"/>
    <lineage>
        <taxon>Eukaryota</taxon>
        <taxon>Fungi</taxon>
        <taxon>Dikarya</taxon>
        <taxon>Ascomycota</taxon>
        <taxon>Pezizomycotina</taxon>
        <taxon>Eurotiomycetes</taxon>
        <taxon>Eurotiomycetidae</taxon>
        <taxon>Eurotiales</taxon>
        <taxon>Aspergillaceae</taxon>
        <taxon>Aspergillus</taxon>
    </lineage>
</organism>
<proteinExistence type="predicted"/>
<gene>
    <name evidence="1" type="ORF">M752DRAFT_267063</name>
</gene>